<dbReference type="AlphaFoldDB" id="A0A1H9YW99"/>
<organism evidence="2 3">
    <name type="scientific">Thorsellia anophelis DSM 18579</name>
    <dbReference type="NCBI Taxonomy" id="1123402"/>
    <lineage>
        <taxon>Bacteria</taxon>
        <taxon>Pseudomonadati</taxon>
        <taxon>Pseudomonadota</taxon>
        <taxon>Gammaproteobacteria</taxon>
        <taxon>Enterobacterales</taxon>
        <taxon>Thorselliaceae</taxon>
        <taxon>Thorsellia</taxon>
    </lineage>
</organism>
<sequence length="292" mass="32551">MKKKLSFIFTILMGIYLATNVFSVNAALTPTSTISYPTYTLITDSIFSLVPNVGKKRDDSMMQLLCQIARDEITKESANKILTDKGFDIELIPETGHNVSLWINNDKAGQKAACAAYIATSLYLPQDNKEFLVKPDDPKSTDINKEKFAEVMRVRFSIADANAEIFSLIANNLDKNLTIEEYQAQISKMFTDLAPLFLDRIKTLYSAKAGAMTLVEINGDDYLVIDGEGRKLTFKQGQVDYSVHGVNWLGNGKILGKESFVDVYYFSQDNAPSEPIATEEVEEKPAPKKGKK</sequence>
<proteinExistence type="predicted"/>
<keyword evidence="1" id="KW-0732">Signal</keyword>
<evidence type="ECO:0000256" key="1">
    <source>
        <dbReference type="SAM" id="SignalP"/>
    </source>
</evidence>
<feature type="chain" id="PRO_5017464104" evidence="1">
    <location>
        <begin position="27"/>
        <end position="292"/>
    </location>
</feature>
<name>A0A1H9YW99_9GAMM</name>
<evidence type="ECO:0000313" key="3">
    <source>
        <dbReference type="Proteomes" id="UP000242642"/>
    </source>
</evidence>
<reference evidence="3" key="1">
    <citation type="submission" date="2016-10" db="EMBL/GenBank/DDBJ databases">
        <authorList>
            <person name="Varghese N."/>
            <person name="Submissions S."/>
        </authorList>
    </citation>
    <scope>NUCLEOTIDE SEQUENCE [LARGE SCALE GENOMIC DNA]</scope>
    <source>
        <strain evidence="3">DSM 18579</strain>
    </source>
</reference>
<dbReference type="EMBL" id="FOHV01000002">
    <property type="protein sequence ID" value="SES72844.1"/>
    <property type="molecule type" value="Genomic_DNA"/>
</dbReference>
<protein>
    <submittedName>
        <fullName evidence="2">Uncharacterized protein</fullName>
    </submittedName>
</protein>
<dbReference type="OrthoDB" id="6895606at2"/>
<accession>A0A1H9YW99</accession>
<keyword evidence="3" id="KW-1185">Reference proteome</keyword>
<evidence type="ECO:0000313" key="2">
    <source>
        <dbReference type="EMBL" id="SES72844.1"/>
    </source>
</evidence>
<dbReference type="Proteomes" id="UP000242642">
    <property type="component" value="Unassembled WGS sequence"/>
</dbReference>
<feature type="signal peptide" evidence="1">
    <location>
        <begin position="1"/>
        <end position="26"/>
    </location>
</feature>
<gene>
    <name evidence="2" type="ORF">SAMN02583745_00363</name>
</gene>
<dbReference type="RefSeq" id="WP_093317236.1">
    <property type="nucleotide sequence ID" value="NZ_FOHV01000002.1"/>
</dbReference>